<name>A0A0P9CC65_9BACL</name>
<dbReference type="InterPro" id="IPR013324">
    <property type="entry name" value="RNA_pol_sigma_r3/r4-like"/>
</dbReference>
<comment type="caution">
    <text evidence="8">The sequence shown here is derived from an EMBL/GenBank/DDBJ whole genome shotgun (WGS) entry which is preliminary data.</text>
</comment>
<evidence type="ECO:0000256" key="3">
    <source>
        <dbReference type="ARBA" id="ARBA00023082"/>
    </source>
</evidence>
<organism evidence="8 9">
    <name type="scientific">Alicyclobacillus ferrooxydans</name>
    <dbReference type="NCBI Taxonomy" id="471514"/>
    <lineage>
        <taxon>Bacteria</taxon>
        <taxon>Bacillati</taxon>
        <taxon>Bacillota</taxon>
        <taxon>Bacilli</taxon>
        <taxon>Bacillales</taxon>
        <taxon>Alicyclobacillaceae</taxon>
        <taxon>Alicyclobacillus</taxon>
    </lineage>
</organism>
<dbReference type="SUPFAM" id="SSF88659">
    <property type="entry name" value="Sigma3 and sigma4 domains of RNA polymerase sigma factors"/>
    <property type="match status" value="1"/>
</dbReference>
<dbReference type="InterPro" id="IPR039425">
    <property type="entry name" value="RNA_pol_sigma-70-like"/>
</dbReference>
<evidence type="ECO:0008006" key="10">
    <source>
        <dbReference type="Google" id="ProtNLM"/>
    </source>
</evidence>
<keyword evidence="5" id="KW-0804">Transcription</keyword>
<dbReference type="GO" id="GO:0006352">
    <property type="term" value="P:DNA-templated transcription initiation"/>
    <property type="evidence" value="ECO:0007669"/>
    <property type="project" value="InterPro"/>
</dbReference>
<dbReference type="EMBL" id="LJCO01000056">
    <property type="protein sequence ID" value="KPV43164.1"/>
    <property type="molecule type" value="Genomic_DNA"/>
</dbReference>
<gene>
    <name evidence="8" type="ORF">AN477_13820</name>
</gene>
<dbReference type="PANTHER" id="PTHR43133:SF8">
    <property type="entry name" value="RNA POLYMERASE SIGMA FACTOR HI_1459-RELATED"/>
    <property type="match status" value="1"/>
</dbReference>
<accession>A0A0P9CC65</accession>
<dbReference type="SUPFAM" id="SSF88946">
    <property type="entry name" value="Sigma2 domain of RNA polymerase sigma factors"/>
    <property type="match status" value="1"/>
</dbReference>
<dbReference type="Gene3D" id="1.10.1740.10">
    <property type="match status" value="1"/>
</dbReference>
<protein>
    <recommendedName>
        <fullName evidence="10">RNA polymerase subunit sigma-70</fullName>
    </recommendedName>
</protein>
<evidence type="ECO:0000256" key="1">
    <source>
        <dbReference type="ARBA" id="ARBA00010641"/>
    </source>
</evidence>
<dbReference type="InterPro" id="IPR007627">
    <property type="entry name" value="RNA_pol_sigma70_r2"/>
</dbReference>
<dbReference type="PANTHER" id="PTHR43133">
    <property type="entry name" value="RNA POLYMERASE ECF-TYPE SIGMA FACTO"/>
    <property type="match status" value="1"/>
</dbReference>
<dbReference type="PATRIC" id="fig|471514.4.peg.3451"/>
<dbReference type="InterPro" id="IPR014284">
    <property type="entry name" value="RNA_pol_sigma-70_dom"/>
</dbReference>
<sequence>MSVATDRHERTRLLFERHADELYRYIRCLAPTDIDPKDVVQETFIRAYKSLDQLRSDGLARAWLYRIARNYLYDLMRKRQIEIHNMQFLPRGGPSGLESSLEVLDALKSLPLNYQQVLYLHSLKGFSVQEVAESLGKSAVAIRVSLHRAKKALAAKLDFVEANDSFTSTRKGVHKDEAERG</sequence>
<dbReference type="Proteomes" id="UP000050482">
    <property type="component" value="Unassembled WGS sequence"/>
</dbReference>
<feature type="domain" description="RNA polymerase sigma-70 region 2" evidence="6">
    <location>
        <begin position="14"/>
        <end position="80"/>
    </location>
</feature>
<dbReference type="AlphaFoldDB" id="A0A0P9CC65"/>
<dbReference type="NCBIfam" id="TIGR02937">
    <property type="entry name" value="sigma70-ECF"/>
    <property type="match status" value="1"/>
</dbReference>
<reference evidence="8 9" key="1">
    <citation type="submission" date="2015-09" db="EMBL/GenBank/DDBJ databases">
        <title>Draft genome sequence of Alicyclobacillus ferrooxydans DSM 22381.</title>
        <authorList>
            <person name="Hemp J."/>
        </authorList>
    </citation>
    <scope>NUCLEOTIDE SEQUENCE [LARGE SCALE GENOMIC DNA]</scope>
    <source>
        <strain evidence="8 9">TC-34</strain>
    </source>
</reference>
<dbReference type="CDD" id="cd06171">
    <property type="entry name" value="Sigma70_r4"/>
    <property type="match status" value="1"/>
</dbReference>
<dbReference type="STRING" id="471514.AN477_13820"/>
<dbReference type="RefSeq" id="WP_054969756.1">
    <property type="nucleotide sequence ID" value="NZ_LJCO01000056.1"/>
</dbReference>
<dbReference type="InterPro" id="IPR036388">
    <property type="entry name" value="WH-like_DNA-bd_sf"/>
</dbReference>
<keyword evidence="4" id="KW-0238">DNA-binding</keyword>
<dbReference type="Pfam" id="PF08281">
    <property type="entry name" value="Sigma70_r4_2"/>
    <property type="match status" value="1"/>
</dbReference>
<feature type="domain" description="RNA polymerase sigma factor 70 region 4 type 2" evidence="7">
    <location>
        <begin position="101"/>
        <end position="153"/>
    </location>
</feature>
<evidence type="ECO:0000259" key="7">
    <source>
        <dbReference type="Pfam" id="PF08281"/>
    </source>
</evidence>
<evidence type="ECO:0000256" key="4">
    <source>
        <dbReference type="ARBA" id="ARBA00023125"/>
    </source>
</evidence>
<dbReference type="OrthoDB" id="2381110at2"/>
<evidence type="ECO:0000259" key="6">
    <source>
        <dbReference type="Pfam" id="PF04542"/>
    </source>
</evidence>
<keyword evidence="2" id="KW-0805">Transcription regulation</keyword>
<dbReference type="Gene3D" id="1.10.10.10">
    <property type="entry name" value="Winged helix-like DNA-binding domain superfamily/Winged helix DNA-binding domain"/>
    <property type="match status" value="1"/>
</dbReference>
<comment type="similarity">
    <text evidence="1">Belongs to the sigma-70 factor family. ECF subfamily.</text>
</comment>
<dbReference type="InterPro" id="IPR013325">
    <property type="entry name" value="RNA_pol_sigma_r2"/>
</dbReference>
<evidence type="ECO:0000313" key="8">
    <source>
        <dbReference type="EMBL" id="KPV43164.1"/>
    </source>
</evidence>
<dbReference type="GO" id="GO:0003677">
    <property type="term" value="F:DNA binding"/>
    <property type="evidence" value="ECO:0007669"/>
    <property type="project" value="UniProtKB-KW"/>
</dbReference>
<keyword evidence="3" id="KW-0731">Sigma factor</keyword>
<keyword evidence="9" id="KW-1185">Reference proteome</keyword>
<evidence type="ECO:0000256" key="5">
    <source>
        <dbReference type="ARBA" id="ARBA00023163"/>
    </source>
</evidence>
<dbReference type="Pfam" id="PF04542">
    <property type="entry name" value="Sigma70_r2"/>
    <property type="match status" value="1"/>
</dbReference>
<proteinExistence type="inferred from homology"/>
<dbReference type="InterPro" id="IPR013249">
    <property type="entry name" value="RNA_pol_sigma70_r4_t2"/>
</dbReference>
<evidence type="ECO:0000313" key="9">
    <source>
        <dbReference type="Proteomes" id="UP000050482"/>
    </source>
</evidence>
<dbReference type="GO" id="GO:0016987">
    <property type="term" value="F:sigma factor activity"/>
    <property type="evidence" value="ECO:0007669"/>
    <property type="project" value="UniProtKB-KW"/>
</dbReference>
<evidence type="ECO:0000256" key="2">
    <source>
        <dbReference type="ARBA" id="ARBA00023015"/>
    </source>
</evidence>